<protein>
    <submittedName>
        <fullName evidence="4">HlyD family secretion protein</fullName>
    </submittedName>
</protein>
<dbReference type="EMBL" id="QJJK01000014">
    <property type="protein sequence ID" value="PXW53234.1"/>
    <property type="molecule type" value="Genomic_DNA"/>
</dbReference>
<dbReference type="PANTHER" id="PTHR32347:SF23">
    <property type="entry name" value="BLL5650 PROTEIN"/>
    <property type="match status" value="1"/>
</dbReference>
<comment type="caution">
    <text evidence="4">The sequence shown here is derived from an EMBL/GenBank/DDBJ whole genome shotgun (WGS) entry which is preliminary data.</text>
</comment>
<dbReference type="InterPro" id="IPR059052">
    <property type="entry name" value="HH_YbhG-like"/>
</dbReference>
<dbReference type="PROSITE" id="PS51257">
    <property type="entry name" value="PROKAR_LIPOPROTEIN"/>
    <property type="match status" value="1"/>
</dbReference>
<dbReference type="AlphaFoldDB" id="A0A2V3TW33"/>
<comment type="subcellular location">
    <subcellularLocation>
        <location evidence="1">Cell envelope</location>
    </subcellularLocation>
</comment>
<dbReference type="SUPFAM" id="SSF111369">
    <property type="entry name" value="HlyD-like secretion proteins"/>
    <property type="match status" value="2"/>
</dbReference>
<dbReference type="PANTHER" id="PTHR32347">
    <property type="entry name" value="EFFLUX SYSTEM COMPONENT YKNX-RELATED"/>
    <property type="match status" value="1"/>
</dbReference>
<dbReference type="Gene3D" id="2.40.50.100">
    <property type="match status" value="1"/>
</dbReference>
<evidence type="ECO:0000313" key="4">
    <source>
        <dbReference type="EMBL" id="PXW53234.1"/>
    </source>
</evidence>
<dbReference type="GO" id="GO:0030313">
    <property type="term" value="C:cell envelope"/>
    <property type="evidence" value="ECO:0007669"/>
    <property type="project" value="UniProtKB-SubCell"/>
</dbReference>
<proteinExistence type="predicted"/>
<evidence type="ECO:0000313" key="5">
    <source>
        <dbReference type="Proteomes" id="UP000248021"/>
    </source>
</evidence>
<accession>A0A2V3TW33</accession>
<dbReference type="OrthoDB" id="9809385at2"/>
<keyword evidence="2" id="KW-0175">Coiled coil</keyword>
<dbReference type="Pfam" id="PF25881">
    <property type="entry name" value="HH_YBHG"/>
    <property type="match status" value="1"/>
</dbReference>
<evidence type="ECO:0000256" key="1">
    <source>
        <dbReference type="ARBA" id="ARBA00004196"/>
    </source>
</evidence>
<organism evidence="4 5">
    <name type="scientific">Chelatococcus asaccharovorans</name>
    <dbReference type="NCBI Taxonomy" id="28210"/>
    <lineage>
        <taxon>Bacteria</taxon>
        <taxon>Pseudomonadati</taxon>
        <taxon>Pseudomonadota</taxon>
        <taxon>Alphaproteobacteria</taxon>
        <taxon>Hyphomicrobiales</taxon>
        <taxon>Chelatococcaceae</taxon>
        <taxon>Chelatococcus</taxon>
    </lineage>
</organism>
<evidence type="ECO:0000256" key="2">
    <source>
        <dbReference type="ARBA" id="ARBA00023054"/>
    </source>
</evidence>
<feature type="domain" description="YbhG-like alpha-helical hairpin" evidence="3">
    <location>
        <begin position="91"/>
        <end position="208"/>
    </location>
</feature>
<dbReference type="InterPro" id="IPR050465">
    <property type="entry name" value="UPF0194_transport"/>
</dbReference>
<evidence type="ECO:0000259" key="3">
    <source>
        <dbReference type="Pfam" id="PF25881"/>
    </source>
</evidence>
<keyword evidence="5" id="KW-1185">Reference proteome</keyword>
<dbReference type="Proteomes" id="UP000248021">
    <property type="component" value="Unassembled WGS sequence"/>
</dbReference>
<gene>
    <name evidence="4" type="ORF">C7450_114110</name>
</gene>
<dbReference type="Gene3D" id="1.10.287.470">
    <property type="entry name" value="Helix hairpin bin"/>
    <property type="match status" value="1"/>
</dbReference>
<sequence length="336" mass="35886">MREGLTAILSLPRRGLAGWGVALALAAPLGLAACQPGGPPSFQGYVEADLLFIGPDEAGRLATLSVEEGTTVATDAPLFAVDDPLQVAARDQAKASLLEAQARLERRIEAQQRPEEIAILRASEARVRAALQLAQSDLDRQQKLFATGNASRAALDNATALRDQNAAQLLEIQRQIEVAELGARDQDIEAARHAVAAAEAALASAQERLTRRQVHAPAAGSVQQVYYRPGEMVPAGRPVVALLPPPNLKIRFFVPEAILPRLDVGQTVAVSCDGCAGDLTAQVSFLSRQAEYTPPVIYSQEERTKLVFMVEAKPAEPSRFRVGQPVTVTLRDGASP</sequence>
<reference evidence="4 5" key="1">
    <citation type="submission" date="2018-05" db="EMBL/GenBank/DDBJ databases">
        <title>Genomic Encyclopedia of Type Strains, Phase IV (KMG-IV): sequencing the most valuable type-strain genomes for metagenomic binning, comparative biology and taxonomic classification.</title>
        <authorList>
            <person name="Goeker M."/>
        </authorList>
    </citation>
    <scope>NUCLEOTIDE SEQUENCE [LARGE SCALE GENOMIC DNA]</scope>
    <source>
        <strain evidence="4 5">DSM 6462</strain>
    </source>
</reference>
<dbReference type="Gene3D" id="2.40.30.170">
    <property type="match status" value="1"/>
</dbReference>
<name>A0A2V3TW33_9HYPH</name>